<dbReference type="InterPro" id="IPR042512">
    <property type="entry name" value="TLCD5"/>
</dbReference>
<comment type="subcellular location">
    <subcellularLocation>
        <location evidence="1">Membrane</location>
        <topology evidence="1">Multi-pass membrane protein</topology>
    </subcellularLocation>
</comment>
<dbReference type="PROSITE" id="PS50922">
    <property type="entry name" value="TLC"/>
    <property type="match status" value="1"/>
</dbReference>
<evidence type="ECO:0000256" key="1">
    <source>
        <dbReference type="ARBA" id="ARBA00004141"/>
    </source>
</evidence>
<feature type="compositionally biased region" description="Basic and acidic residues" evidence="6">
    <location>
        <begin position="66"/>
        <end position="75"/>
    </location>
</feature>
<keyword evidence="4 5" id="KW-0472">Membrane</keyword>
<keyword evidence="3 7" id="KW-1133">Transmembrane helix</keyword>
<dbReference type="EMBL" id="JBBPFD010000005">
    <property type="protein sequence ID" value="KAK7926009.1"/>
    <property type="molecule type" value="Genomic_DNA"/>
</dbReference>
<name>A0AAW0PUG0_9GOBI</name>
<evidence type="ECO:0000259" key="8">
    <source>
        <dbReference type="PROSITE" id="PS50922"/>
    </source>
</evidence>
<dbReference type="SMART" id="SM00724">
    <property type="entry name" value="TLC"/>
    <property type="match status" value="1"/>
</dbReference>
<evidence type="ECO:0000256" key="2">
    <source>
        <dbReference type="ARBA" id="ARBA00022692"/>
    </source>
</evidence>
<feature type="compositionally biased region" description="Basic and acidic residues" evidence="6">
    <location>
        <begin position="83"/>
        <end position="124"/>
    </location>
</feature>
<keyword evidence="2 5" id="KW-0812">Transmembrane</keyword>
<dbReference type="Pfam" id="PF03798">
    <property type="entry name" value="TRAM_LAG1_CLN8"/>
    <property type="match status" value="1"/>
</dbReference>
<reference evidence="10" key="1">
    <citation type="submission" date="2024-04" db="EMBL/GenBank/DDBJ databases">
        <title>Salinicola lusitanus LLJ914,a marine bacterium isolated from the Okinawa Trough.</title>
        <authorList>
            <person name="Li J."/>
        </authorList>
    </citation>
    <scope>NUCLEOTIDE SEQUENCE [LARGE SCALE GENOMIC DNA]</scope>
</reference>
<feature type="region of interest" description="Disordered" evidence="6">
    <location>
        <begin position="60"/>
        <end position="143"/>
    </location>
</feature>
<feature type="domain" description="TLC" evidence="8">
    <location>
        <begin position="191"/>
        <end position="378"/>
    </location>
</feature>
<accession>A0AAW0PUG0</accession>
<evidence type="ECO:0000313" key="10">
    <source>
        <dbReference type="Proteomes" id="UP001460270"/>
    </source>
</evidence>
<evidence type="ECO:0000256" key="6">
    <source>
        <dbReference type="SAM" id="MobiDB-lite"/>
    </source>
</evidence>
<protein>
    <recommendedName>
        <fullName evidence="8">TLC domain-containing protein</fullName>
    </recommendedName>
</protein>
<evidence type="ECO:0000313" key="9">
    <source>
        <dbReference type="EMBL" id="KAK7926009.1"/>
    </source>
</evidence>
<dbReference type="GO" id="GO:0016020">
    <property type="term" value="C:membrane"/>
    <property type="evidence" value="ECO:0007669"/>
    <property type="project" value="UniProtKB-SubCell"/>
</dbReference>
<comment type="caution">
    <text evidence="9">The sequence shown here is derived from an EMBL/GenBank/DDBJ whole genome shotgun (WGS) entry which is preliminary data.</text>
</comment>
<proteinExistence type="predicted"/>
<gene>
    <name evidence="9" type="ORF">WMY93_008319</name>
</gene>
<evidence type="ECO:0000256" key="7">
    <source>
        <dbReference type="SAM" id="Phobius"/>
    </source>
</evidence>
<organism evidence="9 10">
    <name type="scientific">Mugilogobius chulae</name>
    <name type="common">yellowstripe goby</name>
    <dbReference type="NCBI Taxonomy" id="88201"/>
    <lineage>
        <taxon>Eukaryota</taxon>
        <taxon>Metazoa</taxon>
        <taxon>Chordata</taxon>
        <taxon>Craniata</taxon>
        <taxon>Vertebrata</taxon>
        <taxon>Euteleostomi</taxon>
        <taxon>Actinopterygii</taxon>
        <taxon>Neopterygii</taxon>
        <taxon>Teleostei</taxon>
        <taxon>Neoteleostei</taxon>
        <taxon>Acanthomorphata</taxon>
        <taxon>Gobiaria</taxon>
        <taxon>Gobiiformes</taxon>
        <taxon>Gobioidei</taxon>
        <taxon>Gobiidae</taxon>
        <taxon>Gobionellinae</taxon>
        <taxon>Mugilogobius</taxon>
    </lineage>
</organism>
<dbReference type="AlphaFoldDB" id="A0AAW0PUG0"/>
<dbReference type="PANTHER" id="PTHR31898">
    <property type="entry name" value="TRANSMEMBRANE PROTEIN 136"/>
    <property type="match status" value="1"/>
</dbReference>
<dbReference type="Proteomes" id="UP001460270">
    <property type="component" value="Unassembled WGS sequence"/>
</dbReference>
<dbReference type="PANTHER" id="PTHR31898:SF7">
    <property type="entry name" value="TLC DOMAIN-CONTAINING PROTEIN 5"/>
    <property type="match status" value="1"/>
</dbReference>
<feature type="transmembrane region" description="Helical" evidence="7">
    <location>
        <begin position="313"/>
        <end position="333"/>
    </location>
</feature>
<sequence>MTFLRHTQSEEQHMQGQRFALVISWRWDRSVSSRCAAALIHKKITSEEKEEDRDCTGLVWSGLHTPEQDQSRTELSRAGAGQDHTRARPEHTPEQDRSRQEHTRAGPDHTRAGPEHTPEQDRTTHQSRTGPQARAGRTNTCYGGPDWRLLQEDRLLNHWCDAGAVRGPVQSAGLVLSLPPSLRRLQDSQRRVELSPGHSVPRSRHRAADRLRGVHRWPWPLTHPGSENTELQILSLCVCLGYFLFDLSWCLLHRSEGPVMLAHHAASVLGILLTLWLGSSGCETCGVIFGSELTNPLLQSRWFLRELGLYESLLGDAVDLLFIGLFAFVRVGVGTAMFYRQLTSPRPALVMKLGGVVMYVLAWVFMVDIARFGFKKSRIKYNRWKERRQLRDRRD</sequence>
<evidence type="ECO:0000256" key="5">
    <source>
        <dbReference type="PROSITE-ProRule" id="PRU00205"/>
    </source>
</evidence>
<evidence type="ECO:0000256" key="3">
    <source>
        <dbReference type="ARBA" id="ARBA00022989"/>
    </source>
</evidence>
<dbReference type="InterPro" id="IPR006634">
    <property type="entry name" value="TLC-dom"/>
</dbReference>
<keyword evidence="10" id="KW-1185">Reference proteome</keyword>
<evidence type="ECO:0000256" key="4">
    <source>
        <dbReference type="ARBA" id="ARBA00023136"/>
    </source>
</evidence>
<feature type="transmembrane region" description="Helical" evidence="7">
    <location>
        <begin position="353"/>
        <end position="374"/>
    </location>
</feature>